<dbReference type="PROSITE" id="PS51709">
    <property type="entry name" value="G_TRME"/>
    <property type="match status" value="1"/>
</dbReference>
<reference evidence="13 14" key="1">
    <citation type="submission" date="2018-08" db="EMBL/GenBank/DDBJ databases">
        <title>A genome reference for cultivated species of the human gut microbiota.</title>
        <authorList>
            <person name="Zou Y."/>
            <person name="Xue W."/>
            <person name="Luo G."/>
        </authorList>
    </citation>
    <scope>NUCLEOTIDE SEQUENCE [LARGE SCALE GENOMIC DNA]</scope>
    <source>
        <strain evidence="13 14">AF24-29</strain>
    </source>
</reference>
<organism evidence="13 14">
    <name type="scientific">Holdemania filiformis</name>
    <dbReference type="NCBI Taxonomy" id="61171"/>
    <lineage>
        <taxon>Bacteria</taxon>
        <taxon>Bacillati</taxon>
        <taxon>Bacillota</taxon>
        <taxon>Erysipelotrichia</taxon>
        <taxon>Erysipelotrichales</taxon>
        <taxon>Erysipelotrichaceae</taxon>
        <taxon>Holdemania</taxon>
    </lineage>
</organism>
<feature type="binding site" evidence="10">
    <location>
        <position position="447"/>
    </location>
    <ligand>
        <name>(6S)-5-formyl-5,6,7,8-tetrahydrofolate</name>
        <dbReference type="ChEBI" id="CHEBI:57457"/>
    </ligand>
</feature>
<dbReference type="InterPro" id="IPR027368">
    <property type="entry name" value="MnmE_dom2"/>
</dbReference>
<proteinExistence type="inferred from homology"/>
<keyword evidence="2 10" id="KW-0963">Cytoplasm</keyword>
<dbReference type="Gene3D" id="3.30.1360.120">
    <property type="entry name" value="Probable tRNA modification gtpase trme, domain 1"/>
    <property type="match status" value="1"/>
</dbReference>
<evidence type="ECO:0000256" key="6">
    <source>
        <dbReference type="ARBA" id="ARBA00022801"/>
    </source>
</evidence>
<comment type="function">
    <text evidence="10">Exhibits a very high intrinsic GTPase hydrolysis rate. Involved in the addition of a carboxymethylaminomethyl (cmnm) group at the wobble position (U34) of certain tRNAs, forming tRNA-cmnm(5)s(2)U34.</text>
</comment>
<dbReference type="GO" id="GO:0046872">
    <property type="term" value="F:metal ion binding"/>
    <property type="evidence" value="ECO:0007669"/>
    <property type="project" value="UniProtKB-KW"/>
</dbReference>
<dbReference type="Pfam" id="PF12631">
    <property type="entry name" value="MnmE_helical"/>
    <property type="match status" value="1"/>
</dbReference>
<dbReference type="GeneID" id="83015729"/>
<keyword evidence="7 10" id="KW-0460">Magnesium</keyword>
<comment type="caution">
    <text evidence="10">Lacks conserved residue(s) required for the propagation of feature annotation.</text>
</comment>
<dbReference type="EMBL" id="QRUP01000011">
    <property type="protein sequence ID" value="RGR73546.1"/>
    <property type="molecule type" value="Genomic_DNA"/>
</dbReference>
<accession>A0A412FZF9</accession>
<keyword evidence="14" id="KW-1185">Reference proteome</keyword>
<dbReference type="Pfam" id="PF10396">
    <property type="entry name" value="TrmE_N"/>
    <property type="match status" value="1"/>
</dbReference>
<evidence type="ECO:0000256" key="4">
    <source>
        <dbReference type="ARBA" id="ARBA00022723"/>
    </source>
</evidence>
<dbReference type="InterPro" id="IPR031168">
    <property type="entry name" value="G_TrmE"/>
</dbReference>
<feature type="binding site" evidence="10">
    <location>
        <position position="248"/>
    </location>
    <ligand>
        <name>K(+)</name>
        <dbReference type="ChEBI" id="CHEBI:29103"/>
    </ligand>
</feature>
<feature type="binding site" evidence="10">
    <location>
        <position position="254"/>
    </location>
    <ligand>
        <name>Mg(2+)</name>
        <dbReference type="ChEBI" id="CHEBI:18420"/>
    </ligand>
</feature>
<dbReference type="EC" id="3.6.-.-" evidence="10"/>
<evidence type="ECO:0000256" key="11">
    <source>
        <dbReference type="RuleBase" id="RU003313"/>
    </source>
</evidence>
<comment type="similarity">
    <text evidence="1 10 11">Belongs to the TRAFAC class TrmE-Era-EngA-EngB-Septin-like GTPase superfamily. TrmE GTPase family.</text>
</comment>
<feature type="binding site" evidence="10">
    <location>
        <position position="229"/>
    </location>
    <ligand>
        <name>K(+)</name>
        <dbReference type="ChEBI" id="CHEBI:29103"/>
    </ligand>
</feature>
<dbReference type="InterPro" id="IPR005225">
    <property type="entry name" value="Small_GTP-bd"/>
</dbReference>
<feature type="binding site" evidence="10">
    <location>
        <position position="250"/>
    </location>
    <ligand>
        <name>K(+)</name>
        <dbReference type="ChEBI" id="CHEBI:29103"/>
    </ligand>
</feature>
<dbReference type="SUPFAM" id="SSF52540">
    <property type="entry name" value="P-loop containing nucleoside triphosphate hydrolases"/>
    <property type="match status" value="1"/>
</dbReference>
<dbReference type="NCBIfam" id="TIGR00450">
    <property type="entry name" value="mnmE_trmE_thdF"/>
    <property type="match status" value="1"/>
</dbReference>
<evidence type="ECO:0000256" key="2">
    <source>
        <dbReference type="ARBA" id="ARBA00022490"/>
    </source>
</evidence>
<dbReference type="GO" id="GO:0005829">
    <property type="term" value="C:cytosol"/>
    <property type="evidence" value="ECO:0007669"/>
    <property type="project" value="TreeGrafter"/>
</dbReference>
<feature type="binding site" evidence="10">
    <location>
        <position position="233"/>
    </location>
    <ligand>
        <name>Mg(2+)</name>
        <dbReference type="ChEBI" id="CHEBI:18420"/>
    </ligand>
</feature>
<dbReference type="InterPro" id="IPR027417">
    <property type="entry name" value="P-loop_NTPase"/>
</dbReference>
<evidence type="ECO:0000259" key="12">
    <source>
        <dbReference type="PROSITE" id="PS51709"/>
    </source>
</evidence>
<dbReference type="FunFam" id="3.40.50.300:FF:001376">
    <property type="entry name" value="tRNA modification GTPase MnmE"/>
    <property type="match status" value="1"/>
</dbReference>
<dbReference type="Gene3D" id="3.40.50.300">
    <property type="entry name" value="P-loop containing nucleotide triphosphate hydrolases"/>
    <property type="match status" value="1"/>
</dbReference>
<dbReference type="InterPro" id="IPR018948">
    <property type="entry name" value="GTP-bd_TrmE_N"/>
</dbReference>
<dbReference type="CDD" id="cd04164">
    <property type="entry name" value="trmE"/>
    <property type="match status" value="1"/>
</dbReference>
<evidence type="ECO:0000256" key="7">
    <source>
        <dbReference type="ARBA" id="ARBA00022842"/>
    </source>
</evidence>
<dbReference type="GO" id="GO:0003924">
    <property type="term" value="F:GTPase activity"/>
    <property type="evidence" value="ECO:0007669"/>
    <property type="project" value="UniProtKB-UniRule"/>
</dbReference>
<dbReference type="GO" id="GO:0042802">
    <property type="term" value="F:identical protein binding"/>
    <property type="evidence" value="ECO:0007669"/>
    <property type="project" value="UniProtKB-ARBA"/>
</dbReference>
<dbReference type="GO" id="GO:0002098">
    <property type="term" value="P:tRNA wobble uridine modification"/>
    <property type="evidence" value="ECO:0007669"/>
    <property type="project" value="TreeGrafter"/>
</dbReference>
<dbReference type="RefSeq" id="WP_117895111.1">
    <property type="nucleotide sequence ID" value="NZ_CABJCV010000011.1"/>
</dbReference>
<evidence type="ECO:0000256" key="8">
    <source>
        <dbReference type="ARBA" id="ARBA00022958"/>
    </source>
</evidence>
<keyword evidence="6 10" id="KW-0378">Hydrolase</keyword>
<feature type="binding site" evidence="10">
    <location>
        <position position="122"/>
    </location>
    <ligand>
        <name>(6S)-5-formyl-5,6,7,8-tetrahydrofolate</name>
        <dbReference type="ChEBI" id="CHEBI:57457"/>
    </ligand>
</feature>
<dbReference type="PRINTS" id="PR00326">
    <property type="entry name" value="GTP1OBG"/>
</dbReference>
<feature type="binding site" evidence="10">
    <location>
        <begin position="273"/>
        <end position="276"/>
    </location>
    <ligand>
        <name>GTP</name>
        <dbReference type="ChEBI" id="CHEBI:37565"/>
    </ligand>
</feature>
<comment type="caution">
    <text evidence="13">The sequence shown here is derived from an EMBL/GenBank/DDBJ whole genome shotgun (WGS) entry which is preliminary data.</text>
</comment>
<evidence type="ECO:0000256" key="3">
    <source>
        <dbReference type="ARBA" id="ARBA00022694"/>
    </source>
</evidence>
<dbReference type="PANTHER" id="PTHR42714:SF2">
    <property type="entry name" value="TRNA MODIFICATION GTPASE GTPBP3, MITOCHONDRIAL"/>
    <property type="match status" value="1"/>
</dbReference>
<evidence type="ECO:0000256" key="9">
    <source>
        <dbReference type="ARBA" id="ARBA00023134"/>
    </source>
</evidence>
<keyword evidence="4 10" id="KW-0479">Metal-binding</keyword>
<dbReference type="CDD" id="cd14858">
    <property type="entry name" value="TrmE_N"/>
    <property type="match status" value="1"/>
</dbReference>
<dbReference type="Gene3D" id="1.20.120.430">
    <property type="entry name" value="tRNA modification GTPase MnmE domain 2"/>
    <property type="match status" value="1"/>
</dbReference>
<dbReference type="InterPro" id="IPR027266">
    <property type="entry name" value="TrmE/GcvT-like"/>
</dbReference>
<evidence type="ECO:0000313" key="14">
    <source>
        <dbReference type="Proteomes" id="UP000284178"/>
    </source>
</evidence>
<feature type="binding site" evidence="10">
    <location>
        <begin position="248"/>
        <end position="254"/>
    </location>
    <ligand>
        <name>GTP</name>
        <dbReference type="ChEBI" id="CHEBI:37565"/>
    </ligand>
</feature>
<keyword evidence="3 10" id="KW-0819">tRNA processing</keyword>
<keyword evidence="5 10" id="KW-0547">Nucleotide-binding</keyword>
<keyword evidence="9 10" id="KW-0342">GTP-binding</keyword>
<comment type="subunit">
    <text evidence="10">Homodimer. Heterotetramer of two MnmE and two MnmG subunits.</text>
</comment>
<dbReference type="Proteomes" id="UP000284178">
    <property type="component" value="Unassembled WGS sequence"/>
</dbReference>
<feature type="binding site" evidence="10">
    <location>
        <position position="83"/>
    </location>
    <ligand>
        <name>(6S)-5-formyl-5,6,7,8-tetrahydrofolate</name>
        <dbReference type="ChEBI" id="CHEBI:57457"/>
    </ligand>
</feature>
<dbReference type="HAMAP" id="MF_00379">
    <property type="entry name" value="GTPase_MnmE"/>
    <property type="match status" value="1"/>
</dbReference>
<dbReference type="NCBIfam" id="TIGR00231">
    <property type="entry name" value="small_GTP"/>
    <property type="match status" value="1"/>
</dbReference>
<evidence type="ECO:0000256" key="1">
    <source>
        <dbReference type="ARBA" id="ARBA00011043"/>
    </source>
</evidence>
<evidence type="ECO:0000256" key="5">
    <source>
        <dbReference type="ARBA" id="ARBA00022741"/>
    </source>
</evidence>
<keyword evidence="8 10" id="KW-0630">Potassium</keyword>
<evidence type="ECO:0000313" key="13">
    <source>
        <dbReference type="EMBL" id="RGR73546.1"/>
    </source>
</evidence>
<dbReference type="InterPro" id="IPR006073">
    <property type="entry name" value="GTP-bd"/>
</dbReference>
<feature type="binding site" evidence="10">
    <location>
        <begin position="229"/>
        <end position="234"/>
    </location>
    <ligand>
        <name>GTP</name>
        <dbReference type="ChEBI" id="CHEBI:37565"/>
    </ligand>
</feature>
<dbReference type="Pfam" id="PF01926">
    <property type="entry name" value="MMR_HSR1"/>
    <property type="match status" value="1"/>
</dbReference>
<feature type="binding site" evidence="10">
    <location>
        <position position="253"/>
    </location>
    <ligand>
        <name>K(+)</name>
        <dbReference type="ChEBI" id="CHEBI:29103"/>
    </ligand>
</feature>
<feature type="binding site" evidence="10">
    <location>
        <position position="22"/>
    </location>
    <ligand>
        <name>(6S)-5-formyl-5,6,7,8-tetrahydrofolate</name>
        <dbReference type="ChEBI" id="CHEBI:57457"/>
    </ligand>
</feature>
<dbReference type="PANTHER" id="PTHR42714">
    <property type="entry name" value="TRNA MODIFICATION GTPASE GTPBP3"/>
    <property type="match status" value="1"/>
</dbReference>
<name>A0A412FZF9_9FIRM</name>
<sequence length="447" mass="49610">MLNDTIAAISTALQDGAISVIRISGPDSLAIAGRLFSRRVDDQPTHTVRYGYIIDPISKEAVDEVLLTVFRAPKTFTREDVVEISGHGGRYITRRILALVLAEGARLADPGEFTRRAFLNGRIDLTQAEAVMDMIDADSSQQAQLAIQGIRGSIRRLIEPLSEALLNIIANIEVNIDYPEYEDAEQLTWESVLPQARSWLIRMDEILQRAESGRIMKKGVKTVILGKPNVGKSSLLNALLEEDKAIVTEIAGTTRDLVEGEIHLRNVTLHLIDTAGIHQTEDRVEQIGIERSMKALEEAELILIVLDASRPQDDEDRRLLDLTEGRNRIVVINKKDLAPQAEDRSGTISICAAQNQIEPLIDQINQRYEHHHAMLELPSLANERQIALARQARQSMAQAVNALQDGAELDLVTIDLQAAYMALKEIVGEASREDLLDALFSKFCLGK</sequence>
<dbReference type="InterPro" id="IPR025867">
    <property type="entry name" value="MnmE_helical"/>
</dbReference>
<protein>
    <recommendedName>
        <fullName evidence="10">tRNA modification GTPase MnmE</fullName>
        <ecNumber evidence="10">3.6.-.-</ecNumber>
    </recommendedName>
</protein>
<feature type="domain" description="TrmE-type G" evidence="12">
    <location>
        <begin position="219"/>
        <end position="369"/>
    </location>
</feature>
<dbReference type="GO" id="GO:0030488">
    <property type="term" value="P:tRNA methylation"/>
    <property type="evidence" value="ECO:0007669"/>
    <property type="project" value="TreeGrafter"/>
</dbReference>
<dbReference type="GO" id="GO:0005525">
    <property type="term" value="F:GTP binding"/>
    <property type="evidence" value="ECO:0007669"/>
    <property type="project" value="UniProtKB-UniRule"/>
</dbReference>
<gene>
    <name evidence="10" type="primary">mnmE</name>
    <name evidence="10" type="synonym">trmE</name>
    <name evidence="13" type="ORF">DWY25_09980</name>
</gene>
<dbReference type="FunFam" id="3.30.1360.120:FF:000003">
    <property type="entry name" value="tRNA modification GTPase MnmE"/>
    <property type="match status" value="1"/>
</dbReference>
<comment type="subcellular location">
    <subcellularLocation>
        <location evidence="10">Cytoplasm</location>
    </subcellularLocation>
</comment>
<comment type="cofactor">
    <cofactor evidence="10">
        <name>K(+)</name>
        <dbReference type="ChEBI" id="CHEBI:29103"/>
    </cofactor>
    <text evidence="10">Binds 1 potassium ion per subunit.</text>
</comment>
<dbReference type="InterPro" id="IPR004520">
    <property type="entry name" value="GTPase_MnmE"/>
</dbReference>
<evidence type="ECO:0000256" key="10">
    <source>
        <dbReference type="HAMAP-Rule" id="MF_00379"/>
    </source>
</evidence>
<dbReference type="AlphaFoldDB" id="A0A412FZF9"/>